<comment type="caution">
    <text evidence="1">The sequence shown here is derived from an EMBL/GenBank/DDBJ whole genome shotgun (WGS) entry which is preliminary data.</text>
</comment>
<organism evidence="1 2">
    <name type="scientific">SAR324 cluster bacterium</name>
    <dbReference type="NCBI Taxonomy" id="2024889"/>
    <lineage>
        <taxon>Bacteria</taxon>
        <taxon>Deltaproteobacteria</taxon>
        <taxon>SAR324 cluster</taxon>
    </lineage>
</organism>
<dbReference type="EMBL" id="NZEX01000066">
    <property type="protein sequence ID" value="MAH62975.1"/>
    <property type="molecule type" value="Genomic_DNA"/>
</dbReference>
<dbReference type="Proteomes" id="UP000226525">
    <property type="component" value="Unassembled WGS sequence"/>
</dbReference>
<accession>A0A2D6YIL3</accession>
<proteinExistence type="predicted"/>
<protein>
    <recommendedName>
        <fullName evidence="3">Isochorismatase-like domain-containing protein</fullName>
    </recommendedName>
</protein>
<name>A0A2D6YIL3_9DELT</name>
<evidence type="ECO:0008006" key="3">
    <source>
        <dbReference type="Google" id="ProtNLM"/>
    </source>
</evidence>
<dbReference type="AlphaFoldDB" id="A0A2D6YIL3"/>
<reference evidence="2" key="1">
    <citation type="submission" date="2017-09" db="EMBL/GenBank/DDBJ databases">
        <title>The Reconstruction of 2,631 Draft Metagenome-Assembled Genomes from the Global Oceans.</title>
        <authorList>
            <person name="Tully B.J."/>
            <person name="Graham E.D."/>
            <person name="Heidelberg J.F."/>
        </authorList>
    </citation>
    <scope>NUCLEOTIDE SEQUENCE [LARGE SCALE GENOMIC DNA]</scope>
</reference>
<evidence type="ECO:0000313" key="1">
    <source>
        <dbReference type="EMBL" id="MAH62975.1"/>
    </source>
</evidence>
<gene>
    <name evidence="1" type="ORF">CMN54_05940</name>
</gene>
<evidence type="ECO:0000313" key="2">
    <source>
        <dbReference type="Proteomes" id="UP000226525"/>
    </source>
</evidence>
<sequence length="173" mass="19755">MYTSTTSSFGLVSGPQIAYVVVHADEYAIQASRLVKSSQDFQESLQQHLQKLLQEQVNVILLNLKKTEQQPPKFLRSLGEQVIVIPSLEQDSINGQSERLSEYLVRQRCLKQLIFTGGWKNACLKHTLRQTVMTKDPFELGIMDEIHHPIKGVVEYGKQMLEVIVTVDHNFVF</sequence>